<dbReference type="OrthoDB" id="2608216at2759"/>
<dbReference type="GeneID" id="64696967"/>
<dbReference type="InterPro" id="IPR027417">
    <property type="entry name" value="P-loop_NTPase"/>
</dbReference>
<dbReference type="Gene3D" id="3.40.50.300">
    <property type="entry name" value="P-loop containing nucleotide triphosphate hydrolases"/>
    <property type="match status" value="1"/>
</dbReference>
<dbReference type="EC" id="5.6.2.4" evidence="5"/>
<feature type="non-terminal residue" evidence="7">
    <location>
        <position position="1"/>
    </location>
</feature>
<comment type="caution">
    <text evidence="7">The sequence shown here is derived from an EMBL/GenBank/DDBJ whole genome shotgun (WGS) entry which is preliminary data.</text>
</comment>
<dbReference type="Proteomes" id="UP000823399">
    <property type="component" value="Unassembled WGS sequence"/>
</dbReference>
<evidence type="ECO:0000256" key="1">
    <source>
        <dbReference type="ARBA" id="ARBA00005446"/>
    </source>
</evidence>
<accession>A0A9P7EPV5</accession>
<dbReference type="PANTHER" id="PTHR13710:SF105">
    <property type="entry name" value="ATP-DEPENDENT DNA HELICASE Q1"/>
    <property type="match status" value="1"/>
</dbReference>
<name>A0A9P7EPV5_9AGAM</name>
<dbReference type="PROSITE" id="PS51194">
    <property type="entry name" value="HELICASE_CTER"/>
    <property type="match status" value="1"/>
</dbReference>
<evidence type="ECO:0000256" key="3">
    <source>
        <dbReference type="ARBA" id="ARBA00023235"/>
    </source>
</evidence>
<evidence type="ECO:0000313" key="7">
    <source>
        <dbReference type="EMBL" id="KAG2080238.1"/>
    </source>
</evidence>
<dbReference type="RefSeq" id="XP_041284121.1">
    <property type="nucleotide sequence ID" value="XM_041434708.1"/>
</dbReference>
<proteinExistence type="inferred from homology"/>
<dbReference type="SMART" id="SM00490">
    <property type="entry name" value="HELICc"/>
    <property type="match status" value="1"/>
</dbReference>
<sequence length="367" mass="40421">FLKSPLGRKFSRVFVDEFHDIMNCHPGRVVPWKNLAQHFGKTLIRIVLMTGTGPPHRVANFIKPFGLHPGLVTEVRSDTNRPEIGMHVIRIQPIAAMQSLGHLVSALCKRLTEEERILVFCGSQGDAQAFALKAKCAVYHSDLWETGNSRESNLSRWDSGETKVMACTTAFAQGMDRPHVRYVVIFKPSYGLLVNNQMLGRAGRDGKESHVFFLTERRGKTYRGPSTDQCMGELDDLVHGTECRRFTNMICMDGPHLAVLCTDDPPGILCDVCDPNSVIQRLSIEAIANPFRPPEASEHAVTPVVATGFVPASSLLSMNMLSHTLTPQPSQSSDALYDAGALELTNILSQGGRVVLTTKTRGARRAT</sequence>
<dbReference type="GO" id="GO:0003677">
    <property type="term" value="F:DNA binding"/>
    <property type="evidence" value="ECO:0007669"/>
    <property type="project" value="UniProtKB-KW"/>
</dbReference>
<evidence type="ECO:0000256" key="5">
    <source>
        <dbReference type="ARBA" id="ARBA00034808"/>
    </source>
</evidence>
<dbReference type="GO" id="GO:0005737">
    <property type="term" value="C:cytoplasm"/>
    <property type="evidence" value="ECO:0007669"/>
    <property type="project" value="TreeGrafter"/>
</dbReference>
<reference evidence="7" key="1">
    <citation type="journal article" date="2020" name="New Phytol.">
        <title>Comparative genomics reveals dynamic genome evolution in host specialist ectomycorrhizal fungi.</title>
        <authorList>
            <person name="Lofgren L.A."/>
            <person name="Nguyen N.H."/>
            <person name="Vilgalys R."/>
            <person name="Ruytinx J."/>
            <person name="Liao H.L."/>
            <person name="Branco S."/>
            <person name="Kuo A."/>
            <person name="LaButti K."/>
            <person name="Lipzen A."/>
            <person name="Andreopoulos W."/>
            <person name="Pangilinan J."/>
            <person name="Riley R."/>
            <person name="Hundley H."/>
            <person name="Na H."/>
            <person name="Barry K."/>
            <person name="Grigoriev I.V."/>
            <person name="Stajich J.E."/>
            <person name="Kennedy P.G."/>
        </authorList>
    </citation>
    <scope>NUCLEOTIDE SEQUENCE</scope>
    <source>
        <strain evidence="7">FC423</strain>
    </source>
</reference>
<protein>
    <recommendedName>
        <fullName evidence="5">DNA 3'-5' helicase</fullName>
        <ecNumber evidence="5">5.6.2.4</ecNumber>
    </recommendedName>
</protein>
<feature type="domain" description="Helicase C-terminal" evidence="6">
    <location>
        <begin position="103"/>
        <end position="238"/>
    </location>
</feature>
<dbReference type="PANTHER" id="PTHR13710">
    <property type="entry name" value="DNA HELICASE RECQ FAMILY MEMBER"/>
    <property type="match status" value="1"/>
</dbReference>
<organism evidence="7 8">
    <name type="scientific">Suillus discolor</name>
    <dbReference type="NCBI Taxonomy" id="1912936"/>
    <lineage>
        <taxon>Eukaryota</taxon>
        <taxon>Fungi</taxon>
        <taxon>Dikarya</taxon>
        <taxon>Basidiomycota</taxon>
        <taxon>Agaricomycotina</taxon>
        <taxon>Agaricomycetes</taxon>
        <taxon>Agaricomycetidae</taxon>
        <taxon>Boletales</taxon>
        <taxon>Suillineae</taxon>
        <taxon>Suillaceae</taxon>
        <taxon>Suillus</taxon>
    </lineage>
</organism>
<dbReference type="GO" id="GO:0043138">
    <property type="term" value="F:3'-5' DNA helicase activity"/>
    <property type="evidence" value="ECO:0007669"/>
    <property type="project" value="UniProtKB-EC"/>
</dbReference>
<evidence type="ECO:0000256" key="4">
    <source>
        <dbReference type="ARBA" id="ARBA00034617"/>
    </source>
</evidence>
<evidence type="ECO:0000256" key="2">
    <source>
        <dbReference type="ARBA" id="ARBA00023125"/>
    </source>
</evidence>
<evidence type="ECO:0000313" key="8">
    <source>
        <dbReference type="Proteomes" id="UP000823399"/>
    </source>
</evidence>
<dbReference type="AlphaFoldDB" id="A0A9P7EPV5"/>
<dbReference type="EMBL" id="JABBWM010000567">
    <property type="protein sequence ID" value="KAG2080238.1"/>
    <property type="molecule type" value="Genomic_DNA"/>
</dbReference>
<keyword evidence="2" id="KW-0238">DNA-binding</keyword>
<dbReference type="InterPro" id="IPR001650">
    <property type="entry name" value="Helicase_C-like"/>
</dbReference>
<evidence type="ECO:0000259" key="6">
    <source>
        <dbReference type="PROSITE" id="PS51194"/>
    </source>
</evidence>
<comment type="similarity">
    <text evidence="1">Belongs to the helicase family. RecQ subfamily.</text>
</comment>
<keyword evidence="7" id="KW-0378">Hydrolase</keyword>
<comment type="catalytic activity">
    <reaction evidence="4">
        <text>Couples ATP hydrolysis with the unwinding of duplex DNA by translocating in the 3'-5' direction.</text>
        <dbReference type="EC" id="5.6.2.4"/>
    </reaction>
</comment>
<keyword evidence="8" id="KW-1185">Reference proteome</keyword>
<dbReference type="SUPFAM" id="SSF52540">
    <property type="entry name" value="P-loop containing nucleoside triphosphate hydrolases"/>
    <property type="match status" value="1"/>
</dbReference>
<dbReference type="GO" id="GO:0009378">
    <property type="term" value="F:four-way junction helicase activity"/>
    <property type="evidence" value="ECO:0007669"/>
    <property type="project" value="TreeGrafter"/>
</dbReference>
<keyword evidence="3" id="KW-0413">Isomerase</keyword>
<dbReference type="GO" id="GO:0016787">
    <property type="term" value="F:hydrolase activity"/>
    <property type="evidence" value="ECO:0007669"/>
    <property type="project" value="UniProtKB-KW"/>
</dbReference>
<dbReference type="GO" id="GO:0000724">
    <property type="term" value="P:double-strand break repair via homologous recombination"/>
    <property type="evidence" value="ECO:0007669"/>
    <property type="project" value="TreeGrafter"/>
</dbReference>
<gene>
    <name evidence="7" type="ORF">F5147DRAFT_661374</name>
</gene>
<dbReference type="Pfam" id="PF00271">
    <property type="entry name" value="Helicase_C"/>
    <property type="match status" value="1"/>
</dbReference>
<dbReference type="GO" id="GO:0005694">
    <property type="term" value="C:chromosome"/>
    <property type="evidence" value="ECO:0007669"/>
    <property type="project" value="TreeGrafter"/>
</dbReference>